<name>A0A8T2URD1_CERRI</name>
<accession>A0A8T2URD1</accession>
<proteinExistence type="predicted"/>
<dbReference type="AlphaFoldDB" id="A0A8T2URD1"/>
<reference evidence="1" key="1">
    <citation type="submission" date="2021-08" db="EMBL/GenBank/DDBJ databases">
        <title>WGS assembly of Ceratopteris richardii.</title>
        <authorList>
            <person name="Marchant D.B."/>
            <person name="Chen G."/>
            <person name="Jenkins J."/>
            <person name="Shu S."/>
            <person name="Leebens-Mack J."/>
            <person name="Grimwood J."/>
            <person name="Schmutz J."/>
            <person name="Soltis P."/>
            <person name="Soltis D."/>
            <person name="Chen Z.-H."/>
        </authorList>
    </citation>
    <scope>NUCLEOTIDE SEQUENCE</scope>
    <source>
        <strain evidence="1">Whitten #5841</strain>
        <tissue evidence="1">Leaf</tissue>
    </source>
</reference>
<sequence>MVNFAQSFVFLAKSYPPARYSTARTIDWLALMDILDSSCGDVT</sequence>
<evidence type="ECO:0000313" key="2">
    <source>
        <dbReference type="Proteomes" id="UP000825935"/>
    </source>
</evidence>
<dbReference type="Proteomes" id="UP000825935">
    <property type="component" value="Chromosome 4"/>
</dbReference>
<keyword evidence="2" id="KW-1185">Reference proteome</keyword>
<organism evidence="1 2">
    <name type="scientific">Ceratopteris richardii</name>
    <name type="common">Triangle waterfern</name>
    <dbReference type="NCBI Taxonomy" id="49495"/>
    <lineage>
        <taxon>Eukaryota</taxon>
        <taxon>Viridiplantae</taxon>
        <taxon>Streptophyta</taxon>
        <taxon>Embryophyta</taxon>
        <taxon>Tracheophyta</taxon>
        <taxon>Polypodiopsida</taxon>
        <taxon>Polypodiidae</taxon>
        <taxon>Polypodiales</taxon>
        <taxon>Pteridineae</taxon>
        <taxon>Pteridaceae</taxon>
        <taxon>Parkerioideae</taxon>
        <taxon>Ceratopteris</taxon>
    </lineage>
</organism>
<evidence type="ECO:0000313" key="1">
    <source>
        <dbReference type="EMBL" id="KAH7438707.1"/>
    </source>
</evidence>
<comment type="caution">
    <text evidence="1">The sequence shown here is derived from an EMBL/GenBank/DDBJ whole genome shotgun (WGS) entry which is preliminary data.</text>
</comment>
<dbReference type="EMBL" id="CM035409">
    <property type="protein sequence ID" value="KAH7438707.1"/>
    <property type="molecule type" value="Genomic_DNA"/>
</dbReference>
<protein>
    <submittedName>
        <fullName evidence="1">Uncharacterized protein</fullName>
    </submittedName>
</protein>
<gene>
    <name evidence="1" type="ORF">KP509_04G027700</name>
</gene>